<organism evidence="1 2">
    <name type="scientific">Acetobacter fallax</name>
    <dbReference type="NCBI Taxonomy" id="1737473"/>
    <lineage>
        <taxon>Bacteria</taxon>
        <taxon>Pseudomonadati</taxon>
        <taxon>Pseudomonadota</taxon>
        <taxon>Alphaproteobacteria</taxon>
        <taxon>Acetobacterales</taxon>
        <taxon>Acetobacteraceae</taxon>
        <taxon>Acetobacter</taxon>
    </lineage>
</organism>
<dbReference type="EMBL" id="WOSW01000145">
    <property type="protein sequence ID" value="NHO34506.1"/>
    <property type="molecule type" value="Genomic_DNA"/>
</dbReference>
<reference evidence="1 2" key="1">
    <citation type="journal article" date="2020" name="Int. J. Syst. Evol. Microbiol.">
        <title>Novel acetic acid bacteria from cider fermentations: Acetobacter conturbans sp. nov. and Acetobacter fallax sp. nov.</title>
        <authorList>
            <person name="Sombolestani A.S."/>
            <person name="Cleenwerck I."/>
            <person name="Cnockaert M."/>
            <person name="Borremans W."/>
            <person name="Wieme A.D."/>
            <person name="De Vuyst L."/>
            <person name="Vandamme P."/>
        </authorList>
    </citation>
    <scope>NUCLEOTIDE SEQUENCE [LARGE SCALE GENOMIC DNA]</scope>
    <source>
        <strain evidence="1 2">LMG 1637</strain>
    </source>
</reference>
<name>A0ABX0KH50_9PROT</name>
<dbReference type="Proteomes" id="UP000615326">
    <property type="component" value="Unassembled WGS sequence"/>
</dbReference>
<accession>A0ABX0KH50</accession>
<sequence length="157" mass="15617">MYTGMLKPDATASSANDTAATAVDKSGNAAIIDVSSRSSSVAFHSDGPVVLIPQDGTYVPVNPTSVIDGKSASQVAGAITVKGGVETVLTSSSSSAAGSLYTASGTTAMNSQASSVSISLYANSGTSSANSEDALIAKLFSDPTNNKDDTRSQQLSG</sequence>
<keyword evidence="2" id="KW-1185">Reference proteome</keyword>
<comment type="caution">
    <text evidence="1">The sequence shown here is derived from an EMBL/GenBank/DDBJ whole genome shotgun (WGS) entry which is preliminary data.</text>
</comment>
<gene>
    <name evidence="1" type="ORF">GOB84_18850</name>
</gene>
<evidence type="ECO:0000313" key="1">
    <source>
        <dbReference type="EMBL" id="NHO34506.1"/>
    </source>
</evidence>
<proteinExistence type="predicted"/>
<protein>
    <submittedName>
        <fullName evidence="1">Uncharacterized protein</fullName>
    </submittedName>
</protein>
<evidence type="ECO:0000313" key="2">
    <source>
        <dbReference type="Proteomes" id="UP000615326"/>
    </source>
</evidence>